<organism evidence="1 2">
    <name type="scientific">Panagrolaimus sp. ES5</name>
    <dbReference type="NCBI Taxonomy" id="591445"/>
    <lineage>
        <taxon>Eukaryota</taxon>
        <taxon>Metazoa</taxon>
        <taxon>Ecdysozoa</taxon>
        <taxon>Nematoda</taxon>
        <taxon>Chromadorea</taxon>
        <taxon>Rhabditida</taxon>
        <taxon>Tylenchina</taxon>
        <taxon>Panagrolaimomorpha</taxon>
        <taxon>Panagrolaimoidea</taxon>
        <taxon>Panagrolaimidae</taxon>
        <taxon>Panagrolaimus</taxon>
    </lineage>
</organism>
<proteinExistence type="predicted"/>
<evidence type="ECO:0000313" key="2">
    <source>
        <dbReference type="WBParaSite" id="ES5_v2.g14527.t1"/>
    </source>
</evidence>
<dbReference type="WBParaSite" id="ES5_v2.g14527.t1">
    <property type="protein sequence ID" value="ES5_v2.g14527.t1"/>
    <property type="gene ID" value="ES5_v2.g14527"/>
</dbReference>
<evidence type="ECO:0000313" key="1">
    <source>
        <dbReference type="Proteomes" id="UP000887579"/>
    </source>
</evidence>
<protein>
    <submittedName>
        <fullName evidence="2">Protein kinase domain-containing protein</fullName>
    </submittedName>
</protein>
<sequence>MDQASSSSTSEADSGSSISDEITDTKEISIREKKYFIDYTKIIGSGKDGKVYIATCDNVEYAAKVIKSDTCFKNEKNVCFEYSCLHEIKHESIVKVFGWTEEKNYIIMELIKGQLENNYTEDALRKIFKQIFNVVIFIHHNSLLHGDLHNHNIMIGAEANPVLIDFGRAKWIHRDHGILKNLPKDYDKVTLVKDIKDLKAIFSILLNYLDFQSKATKAFKTWLDVENYVGTLEEIQENL</sequence>
<reference evidence="2" key="1">
    <citation type="submission" date="2022-11" db="UniProtKB">
        <authorList>
            <consortium name="WormBaseParasite"/>
        </authorList>
    </citation>
    <scope>IDENTIFICATION</scope>
</reference>
<name>A0AC34FBU3_9BILA</name>
<dbReference type="Proteomes" id="UP000887579">
    <property type="component" value="Unplaced"/>
</dbReference>
<accession>A0AC34FBU3</accession>